<organism evidence="1 2">
    <name type="scientific">Stutzerimonas zhaodongensis</name>
    <dbReference type="NCBI Taxonomy" id="1176257"/>
    <lineage>
        <taxon>Bacteria</taxon>
        <taxon>Pseudomonadati</taxon>
        <taxon>Pseudomonadota</taxon>
        <taxon>Gammaproteobacteria</taxon>
        <taxon>Pseudomonadales</taxon>
        <taxon>Pseudomonadaceae</taxon>
        <taxon>Stutzerimonas</taxon>
    </lineage>
</organism>
<dbReference type="Pfam" id="PF06042">
    <property type="entry name" value="NTP_transf_6"/>
    <property type="match status" value="1"/>
</dbReference>
<gene>
    <name evidence="1" type="ORF">EA797_18740</name>
</gene>
<comment type="caution">
    <text evidence="1">The sequence shown here is derived from an EMBL/GenBank/DDBJ whole genome shotgun (WGS) entry which is preliminary data.</text>
</comment>
<sequence length="212" mass="24200">MGGLGETRTYPWQGCSVYRTLGNAPLALQKLTQLCSIIANDPVRMRILRMVKEQQLPDCWVAAGFVRSAIWDEFHQRHTSTLPEDVDVIWFDRAQATAVVDAHYEAALRSMDSTVKWSVKNQARMHLRNADLPYTSATDAMTYWPETATAIAVRLTESGIEVAAPFGLDDLFDLIVRPTARFQFEKRQEYLNRLRLKNWLATWPDLKILAAD</sequence>
<evidence type="ECO:0000313" key="1">
    <source>
        <dbReference type="EMBL" id="RMH88336.1"/>
    </source>
</evidence>
<dbReference type="EMBL" id="RFFM01000006">
    <property type="protein sequence ID" value="RMH88336.1"/>
    <property type="molecule type" value="Genomic_DNA"/>
</dbReference>
<dbReference type="Proteomes" id="UP000269774">
    <property type="component" value="Unassembled WGS sequence"/>
</dbReference>
<keyword evidence="1" id="KW-0808">Transferase</keyword>
<name>A0A3M2HF11_9GAMM</name>
<accession>A0A3M2HF11</accession>
<dbReference type="PANTHER" id="PTHR39166">
    <property type="entry name" value="BLL1166 PROTEIN"/>
    <property type="match status" value="1"/>
</dbReference>
<dbReference type="GO" id="GO:0016740">
    <property type="term" value="F:transferase activity"/>
    <property type="evidence" value="ECO:0007669"/>
    <property type="project" value="UniProtKB-KW"/>
</dbReference>
<reference evidence="1 2" key="1">
    <citation type="submission" date="2018-10" db="EMBL/GenBank/DDBJ databases">
        <title>Pseudomonas zhaodongensis NEAU-ST5-21(T) genome.</title>
        <authorList>
            <person name="Peng J."/>
            <person name="Liu Z.-P."/>
        </authorList>
    </citation>
    <scope>NUCLEOTIDE SEQUENCE [LARGE SCALE GENOMIC DNA]</scope>
    <source>
        <strain evidence="1 2">NEAU-ST5-21</strain>
    </source>
</reference>
<dbReference type="PANTHER" id="PTHR39166:SF1">
    <property type="entry name" value="BLL1166 PROTEIN"/>
    <property type="match status" value="1"/>
</dbReference>
<dbReference type="OrthoDB" id="9805247at2"/>
<keyword evidence="2" id="KW-1185">Reference proteome</keyword>
<proteinExistence type="predicted"/>
<protein>
    <submittedName>
        <fullName evidence="1">Nucleotidyltransferase family protein</fullName>
    </submittedName>
</protein>
<evidence type="ECO:0000313" key="2">
    <source>
        <dbReference type="Proteomes" id="UP000269774"/>
    </source>
</evidence>
<dbReference type="InterPro" id="IPR009267">
    <property type="entry name" value="NTP_transf_6"/>
</dbReference>
<dbReference type="AlphaFoldDB" id="A0A3M2HF11"/>